<dbReference type="PANTHER" id="PTHR43581:SF2">
    <property type="entry name" value="EXCINUCLEASE ATPASE SUBUNIT"/>
    <property type="match status" value="1"/>
</dbReference>
<dbReference type="KEGG" id="cau:Caur_1900"/>
<dbReference type="InterPro" id="IPR051396">
    <property type="entry name" value="Bact_Antivir_Def_Nuclease"/>
</dbReference>
<dbReference type="InParanoid" id="A9WDV6"/>
<dbReference type="EMBL" id="CP000909">
    <property type="protein sequence ID" value="ABY35115.1"/>
    <property type="molecule type" value="Genomic_DNA"/>
</dbReference>
<proteinExistence type="predicted"/>
<dbReference type="Pfam" id="PF13175">
    <property type="entry name" value="AAA_15"/>
    <property type="match status" value="1"/>
</dbReference>
<protein>
    <submittedName>
        <fullName evidence="2">AAA ATPase</fullName>
    </submittedName>
</protein>
<dbReference type="PATRIC" id="fig|324602.8.peg.2169"/>
<dbReference type="RefSeq" id="WP_012257769.1">
    <property type="nucleotide sequence ID" value="NC_010175.1"/>
</dbReference>
<keyword evidence="3" id="KW-1185">Reference proteome</keyword>
<name>A9WDV6_CHLAA</name>
<feature type="domain" description="AAA+ ATPase" evidence="1">
    <location>
        <begin position="20"/>
        <end position="335"/>
    </location>
</feature>
<dbReference type="Pfam" id="PF13304">
    <property type="entry name" value="AAA_21"/>
    <property type="match status" value="1"/>
</dbReference>
<dbReference type="SMART" id="SM00382">
    <property type="entry name" value="AAA"/>
    <property type="match status" value="1"/>
</dbReference>
<dbReference type="eggNOG" id="COG1106">
    <property type="taxonomic scope" value="Bacteria"/>
</dbReference>
<dbReference type="Gene3D" id="3.40.50.300">
    <property type="entry name" value="P-loop containing nucleotide triphosphate hydrolases"/>
    <property type="match status" value="2"/>
</dbReference>
<dbReference type="GO" id="GO:0016887">
    <property type="term" value="F:ATP hydrolysis activity"/>
    <property type="evidence" value="ECO:0007669"/>
    <property type="project" value="InterPro"/>
</dbReference>
<dbReference type="InterPro" id="IPR003593">
    <property type="entry name" value="AAA+_ATPase"/>
</dbReference>
<dbReference type="InterPro" id="IPR041685">
    <property type="entry name" value="AAA_GajA/Old/RecF-like"/>
</dbReference>
<evidence type="ECO:0000313" key="2">
    <source>
        <dbReference type="EMBL" id="ABY35115.1"/>
    </source>
</evidence>
<dbReference type="InterPro" id="IPR003959">
    <property type="entry name" value="ATPase_AAA_core"/>
</dbReference>
<dbReference type="CDD" id="cd00267">
    <property type="entry name" value="ABC_ATPase"/>
    <property type="match status" value="1"/>
</dbReference>
<dbReference type="GO" id="GO:0005524">
    <property type="term" value="F:ATP binding"/>
    <property type="evidence" value="ECO:0007669"/>
    <property type="project" value="InterPro"/>
</dbReference>
<dbReference type="EnsemblBacteria" id="ABY35115">
    <property type="protein sequence ID" value="ABY35115"/>
    <property type="gene ID" value="Caur_1900"/>
</dbReference>
<dbReference type="AlphaFoldDB" id="A9WDV6"/>
<dbReference type="HOGENOM" id="CLU_478889_0_0_0"/>
<dbReference type="Proteomes" id="UP000002008">
    <property type="component" value="Chromosome"/>
</dbReference>
<accession>A9WDV6</accession>
<reference evidence="3" key="1">
    <citation type="journal article" date="2011" name="BMC Genomics">
        <title>Complete genome sequence of the filamentous anoxygenic phototrophic bacterium Chloroflexus aurantiacus.</title>
        <authorList>
            <person name="Tang K.H."/>
            <person name="Barry K."/>
            <person name="Chertkov O."/>
            <person name="Dalin E."/>
            <person name="Han C.S."/>
            <person name="Hauser L.J."/>
            <person name="Honchak B.M."/>
            <person name="Karbach L.E."/>
            <person name="Land M.L."/>
            <person name="Lapidus A."/>
            <person name="Larimer F.W."/>
            <person name="Mikhailova N."/>
            <person name="Pitluck S."/>
            <person name="Pierson B.K."/>
            <person name="Blankenship R.E."/>
        </authorList>
    </citation>
    <scope>NUCLEOTIDE SEQUENCE [LARGE SCALE GENOMIC DNA]</scope>
    <source>
        <strain evidence="3">ATCC 29366 / DSM 635 / J-10-fl</strain>
    </source>
</reference>
<evidence type="ECO:0000259" key="1">
    <source>
        <dbReference type="SMART" id="SM00382"/>
    </source>
</evidence>
<dbReference type="STRING" id="324602.Caur_1900"/>
<evidence type="ECO:0000313" key="3">
    <source>
        <dbReference type="Proteomes" id="UP000002008"/>
    </source>
</evidence>
<gene>
    <name evidence="2" type="ordered locus">Caur_1900</name>
</gene>
<dbReference type="InterPro" id="IPR027417">
    <property type="entry name" value="P-loop_NTPase"/>
</dbReference>
<dbReference type="PANTHER" id="PTHR43581">
    <property type="entry name" value="ATP/GTP PHOSPHATASE"/>
    <property type="match status" value="1"/>
</dbReference>
<organism evidence="2 3">
    <name type="scientific">Chloroflexus aurantiacus (strain ATCC 29366 / DSM 635 / J-10-fl)</name>
    <dbReference type="NCBI Taxonomy" id="324602"/>
    <lineage>
        <taxon>Bacteria</taxon>
        <taxon>Bacillati</taxon>
        <taxon>Chloroflexota</taxon>
        <taxon>Chloroflexia</taxon>
        <taxon>Chloroflexales</taxon>
        <taxon>Chloroflexineae</taxon>
        <taxon>Chloroflexaceae</taxon>
        <taxon>Chloroflexus</taxon>
    </lineage>
</organism>
<sequence length="570" mass="65031">MLTKLTIRNFKLFTDVEIELGERVIFIGPNNSGKTSALQALALWDIGVKRWLERRGGGTVPTKRPGVTISRQDLIAIPTPAANLLWRDLHVRESVRQDHKVATRNVLIEIGVEGVNDVPWECRLEFYYANEESFYCRPPLSDQEKVWMNVPENLKHLQIAYLPPMSGLAAREDRLEIGSIRVRLGEGRTAEVMRNLCWQVLQSNDGENKWQEICDSIRRLFGATLHKPKYIPERGEIVMDYSTRSGTTLDISSSGRGQQQTLLLLAHMAVHPGAILLLDEPDAHLEILRQRQIYTVLSDQAEKMGSQIIAASHSEVLLAEAADRDVVVAFVGKPHRINDRGTQVLKALREIGFDHYYLAEQTGWVLYLEGSTDLALLSAFAQRLNHQAQEYLARPFVHYVANQPRKALEHFYGLREAKPDLVGIAIYDRLEKQLSSDPSLRQHTWRKRELENYVCQRETLLAYALAEGERIAEPLFAQEWRYAMEQAINDVEQALRMLGKDPWSDDIKASDEFLTPLFQRFYAILQRPNLMSKTNFHVLAKHVPLPAIDAEIVQVLDAILEVAQRARPVE</sequence>
<dbReference type="SUPFAM" id="SSF52540">
    <property type="entry name" value="P-loop containing nucleoside triphosphate hydrolases"/>
    <property type="match status" value="1"/>
</dbReference>